<comment type="caution">
    <text evidence="4">The sequence shown here is derived from an EMBL/GenBank/DDBJ whole genome shotgun (WGS) entry which is preliminary data.</text>
</comment>
<comment type="similarity">
    <text evidence="1">Belongs to the ParB family.</text>
</comment>
<dbReference type="PANTHER" id="PTHR33375:SF1">
    <property type="entry name" value="CHROMOSOME-PARTITIONING PROTEIN PARB-RELATED"/>
    <property type="match status" value="1"/>
</dbReference>
<reference evidence="4 5" key="1">
    <citation type="submission" date="2009-02" db="EMBL/GenBank/DDBJ databases">
        <authorList>
            <person name="Fulton L."/>
            <person name="Clifton S."/>
            <person name="Fulton B."/>
            <person name="Xu J."/>
            <person name="Minx P."/>
            <person name="Pepin K.H."/>
            <person name="Johnson M."/>
            <person name="Bhonagiri V."/>
            <person name="Nash W.E."/>
            <person name="Mardis E.R."/>
            <person name="Wilson R.K."/>
        </authorList>
    </citation>
    <scope>NUCLEOTIDE SEQUENCE [LARGE SCALE GENOMIC DNA]</scope>
    <source>
        <strain evidence="4 5">DSM 16841</strain>
    </source>
</reference>
<dbReference type="PANTHER" id="PTHR33375">
    <property type="entry name" value="CHROMOSOME-PARTITIONING PROTEIN PARB-RELATED"/>
    <property type="match status" value="1"/>
</dbReference>
<feature type="domain" description="ParB-like N-terminal" evidence="3">
    <location>
        <begin position="196"/>
        <end position="290"/>
    </location>
</feature>
<accession>C0FQW9</accession>
<feature type="compositionally biased region" description="Pro residues" evidence="2">
    <location>
        <begin position="177"/>
        <end position="188"/>
    </location>
</feature>
<dbReference type="InterPro" id="IPR003115">
    <property type="entry name" value="ParB_N"/>
</dbReference>
<gene>
    <name evidence="4" type="ORF">ROSEINA2194_01123</name>
</gene>
<dbReference type="GO" id="GO:0005694">
    <property type="term" value="C:chromosome"/>
    <property type="evidence" value="ECO:0007669"/>
    <property type="project" value="TreeGrafter"/>
</dbReference>
<evidence type="ECO:0000256" key="2">
    <source>
        <dbReference type="SAM" id="MobiDB-lite"/>
    </source>
</evidence>
<feature type="compositionally biased region" description="Basic and acidic residues" evidence="2">
    <location>
        <begin position="59"/>
        <end position="90"/>
    </location>
</feature>
<feature type="compositionally biased region" description="Basic and acidic residues" evidence="2">
    <location>
        <begin position="1"/>
        <end position="16"/>
    </location>
</feature>
<dbReference type="Pfam" id="PF02195">
    <property type="entry name" value="ParB_N"/>
    <property type="match status" value="1"/>
</dbReference>
<feature type="region of interest" description="Disordered" evidence="2">
    <location>
        <begin position="1"/>
        <end position="189"/>
    </location>
</feature>
<feature type="compositionally biased region" description="Basic and acidic residues" evidence="2">
    <location>
        <begin position="130"/>
        <end position="168"/>
    </location>
</feature>
<feature type="compositionally biased region" description="Low complexity" evidence="2">
    <location>
        <begin position="26"/>
        <end position="51"/>
    </location>
</feature>
<organism evidence="4 5">
    <name type="scientific">Roseburia inulinivorans DSM 16841</name>
    <dbReference type="NCBI Taxonomy" id="622312"/>
    <lineage>
        <taxon>Bacteria</taxon>
        <taxon>Bacillati</taxon>
        <taxon>Bacillota</taxon>
        <taxon>Clostridia</taxon>
        <taxon>Lachnospirales</taxon>
        <taxon>Lachnospiraceae</taxon>
        <taxon>Roseburia</taxon>
    </lineage>
</organism>
<dbReference type="Proteomes" id="UP000003561">
    <property type="component" value="Unassembled WGS sequence"/>
</dbReference>
<dbReference type="InterPro" id="IPR050336">
    <property type="entry name" value="Chromosome_partition/occlusion"/>
</dbReference>
<dbReference type="SMART" id="SM00470">
    <property type="entry name" value="ParB"/>
    <property type="match status" value="1"/>
</dbReference>
<proteinExistence type="inferred from homology"/>
<dbReference type="NCBIfam" id="TIGR00180">
    <property type="entry name" value="parB_part"/>
    <property type="match status" value="1"/>
</dbReference>
<dbReference type="InterPro" id="IPR004437">
    <property type="entry name" value="ParB/RepB/Spo0J"/>
</dbReference>
<dbReference type="EMBL" id="ACFY01000048">
    <property type="protein sequence ID" value="EEG95049.1"/>
    <property type="molecule type" value="Genomic_DNA"/>
</dbReference>
<protein>
    <submittedName>
        <fullName evidence="4">ParB-like protein</fullName>
    </submittedName>
</protein>
<evidence type="ECO:0000313" key="5">
    <source>
        <dbReference type="Proteomes" id="UP000003561"/>
    </source>
</evidence>
<dbReference type="eggNOG" id="COG1475">
    <property type="taxonomic scope" value="Bacteria"/>
</dbReference>
<reference evidence="4 5" key="2">
    <citation type="submission" date="2009-03" db="EMBL/GenBank/DDBJ databases">
        <title>Draft genome sequence of Roseburia inulinivorans (DSM 16841).</title>
        <authorList>
            <person name="Sudarsanam P."/>
            <person name="Ley R."/>
            <person name="Guruge J."/>
            <person name="Turnbaugh P.J."/>
            <person name="Mahowald M."/>
            <person name="Liep D."/>
            <person name="Gordon J."/>
        </authorList>
    </citation>
    <scope>NUCLEOTIDE SEQUENCE [LARGE SCALE GENOMIC DNA]</scope>
    <source>
        <strain evidence="4 5">DSM 16841</strain>
    </source>
</reference>
<name>C0FQW9_9FIRM</name>
<evidence type="ECO:0000259" key="3">
    <source>
        <dbReference type="SMART" id="SM00470"/>
    </source>
</evidence>
<feature type="compositionally biased region" description="Basic and acidic residues" evidence="2">
    <location>
        <begin position="108"/>
        <end position="123"/>
    </location>
</feature>
<dbReference type="Gene3D" id="1.10.10.2830">
    <property type="match status" value="1"/>
</dbReference>
<dbReference type="Gene3D" id="3.90.1530.30">
    <property type="match status" value="1"/>
</dbReference>
<dbReference type="AlphaFoldDB" id="C0FQW9"/>
<dbReference type="GO" id="GO:0007059">
    <property type="term" value="P:chromosome segregation"/>
    <property type="evidence" value="ECO:0007669"/>
    <property type="project" value="TreeGrafter"/>
</dbReference>
<dbReference type="InterPro" id="IPR036086">
    <property type="entry name" value="ParB/Sulfiredoxin_sf"/>
</dbReference>
<evidence type="ECO:0000313" key="4">
    <source>
        <dbReference type="EMBL" id="EEG95049.1"/>
    </source>
</evidence>
<dbReference type="SUPFAM" id="SSF109709">
    <property type="entry name" value="KorB DNA-binding domain-like"/>
    <property type="match status" value="1"/>
</dbReference>
<dbReference type="CDD" id="cd16407">
    <property type="entry name" value="ParB_N_like"/>
    <property type="match status" value="1"/>
</dbReference>
<evidence type="ECO:0000256" key="1">
    <source>
        <dbReference type="ARBA" id="ARBA00006295"/>
    </source>
</evidence>
<dbReference type="GO" id="GO:0003677">
    <property type="term" value="F:DNA binding"/>
    <property type="evidence" value="ECO:0007669"/>
    <property type="project" value="InterPro"/>
</dbReference>
<dbReference type="SUPFAM" id="SSF110849">
    <property type="entry name" value="ParB/Sulfiredoxin"/>
    <property type="match status" value="1"/>
</dbReference>
<sequence length="572" mass="62335">MADEKLNTGPGEEKLPEAPAPVTVDEPQAPAPEQTAAPTPQQEGPAQPEPGDVVVSFDKINELMNEKRQTARAEVEKEEAAKEPKEKTQEEPPTAGDDEPKKARRGRPPKEEKADPAGKEAAKPRKGRPPKADKAAPGEATPTKRDKLSRSGKKAAEVKAAPEPEKAPPENAAPAPEQAPPEPAAPPRPVEEGKLVYLKLSEMHPFHTFRPHPFKVRDDAKMQETVASIKANGVMVPGLARPEKDGKGYEIVAGHRRHHGCELAGLEEMPFIVREMTDHEAVQAMKDSNKQRDQTLPSELAALLELEVEDIKHQGGRLKNVAEGDIGKRSVEIVGEAHDMNYKKVMRYLRLNSLVPELLDKVDDKKMGFMPAVEISYIRPKNQRLIAVSIDGEQASPSLAQAKKLRELDKDGKLNGDVIDGILSEKKKEDRGVIISTAELEKYFGKEATPAKMKEQIMTLLDEWKEKQPPELAKAPKKDGAGQVTTSRHFVPRALPSASWLWWYISPVAACFFVQPGAGCQGCIAPPFYGGLPLTVCPGCAISPASGGGISSRAAPFPMIGKGRGDWVELSY</sequence>